<dbReference type="GO" id="GO:0000917">
    <property type="term" value="P:division septum assembly"/>
    <property type="evidence" value="ECO:0007669"/>
    <property type="project" value="UniProtKB-KW"/>
</dbReference>
<evidence type="ECO:0000256" key="5">
    <source>
        <dbReference type="ARBA" id="ARBA00023210"/>
    </source>
</evidence>
<feature type="coiled-coil region" evidence="6">
    <location>
        <begin position="319"/>
        <end position="415"/>
    </location>
</feature>
<keyword evidence="6" id="KW-0131">Cell cycle</keyword>
<gene>
    <name evidence="6 8" type="primary">ezrA</name>
    <name evidence="8" type="ORF">H9901_05190</name>
</gene>
<dbReference type="InterPro" id="IPR010379">
    <property type="entry name" value="EzrA"/>
</dbReference>
<evidence type="ECO:0000256" key="6">
    <source>
        <dbReference type="HAMAP-Rule" id="MF_00728"/>
    </source>
</evidence>
<comment type="caution">
    <text evidence="8">The sequence shown here is derived from an EMBL/GenBank/DDBJ whole genome shotgun (WGS) entry which is preliminary data.</text>
</comment>
<feature type="topological domain" description="Cytoplasmic" evidence="6">
    <location>
        <begin position="24"/>
        <end position="572"/>
    </location>
</feature>
<evidence type="ECO:0000313" key="9">
    <source>
        <dbReference type="Proteomes" id="UP000777303"/>
    </source>
</evidence>
<dbReference type="NCBIfam" id="NF003409">
    <property type="entry name" value="PRK04778.1-3"/>
    <property type="match status" value="1"/>
</dbReference>
<evidence type="ECO:0000256" key="2">
    <source>
        <dbReference type="ARBA" id="ARBA00022989"/>
    </source>
</evidence>
<dbReference type="GO" id="GO:0005886">
    <property type="term" value="C:plasma membrane"/>
    <property type="evidence" value="ECO:0007669"/>
    <property type="project" value="UniProtKB-SubCell"/>
</dbReference>
<feature type="coiled-coil region" evidence="6">
    <location>
        <begin position="457"/>
        <end position="491"/>
    </location>
</feature>
<keyword evidence="1 6" id="KW-0812">Transmembrane</keyword>
<evidence type="ECO:0000313" key="8">
    <source>
        <dbReference type="EMBL" id="MBU3852075.1"/>
    </source>
</evidence>
<keyword evidence="6" id="KW-0132">Cell division</keyword>
<evidence type="ECO:0000256" key="4">
    <source>
        <dbReference type="ARBA" id="ARBA00023136"/>
    </source>
</evidence>
<dbReference type="GO" id="GO:0000921">
    <property type="term" value="P:septin ring assembly"/>
    <property type="evidence" value="ECO:0007669"/>
    <property type="project" value="InterPro"/>
</dbReference>
<name>A0A948X3M0_9LACO</name>
<dbReference type="EMBL" id="JAHLFS010000063">
    <property type="protein sequence ID" value="MBU3852075.1"/>
    <property type="molecule type" value="Genomic_DNA"/>
</dbReference>
<keyword evidence="4 6" id="KW-0472">Membrane</keyword>
<protein>
    <recommendedName>
        <fullName evidence="6">Septation ring formation regulator EzrA</fullName>
    </recommendedName>
</protein>
<feature type="topological domain" description="Extracellular" evidence="6">
    <location>
        <begin position="1"/>
        <end position="4"/>
    </location>
</feature>
<keyword evidence="3 6" id="KW-0175">Coiled coil</keyword>
<reference evidence="8" key="1">
    <citation type="journal article" date="2021" name="PeerJ">
        <title>Extensive microbial diversity within the chicken gut microbiome revealed by metagenomics and culture.</title>
        <authorList>
            <person name="Gilroy R."/>
            <person name="Ravi A."/>
            <person name="Getino M."/>
            <person name="Pursley I."/>
            <person name="Horton D.L."/>
            <person name="Alikhan N.F."/>
            <person name="Baker D."/>
            <person name="Gharbi K."/>
            <person name="Hall N."/>
            <person name="Watson M."/>
            <person name="Adriaenssens E.M."/>
            <person name="Foster-Nyarko E."/>
            <person name="Jarju S."/>
            <person name="Secka A."/>
            <person name="Antonio M."/>
            <person name="Oren A."/>
            <person name="Chaudhuri R.R."/>
            <person name="La Ragione R."/>
            <person name="Hildebrand F."/>
            <person name="Pallen M.J."/>
        </authorList>
    </citation>
    <scope>NUCLEOTIDE SEQUENCE</scope>
    <source>
        <strain evidence="8">F6-6636</strain>
    </source>
</reference>
<evidence type="ECO:0000256" key="3">
    <source>
        <dbReference type="ARBA" id="ARBA00023054"/>
    </source>
</evidence>
<organism evidence="8 9">
    <name type="scientific">Candidatus Paralactobacillus gallistercoris</name>
    <dbReference type="NCBI Taxonomy" id="2838724"/>
    <lineage>
        <taxon>Bacteria</taxon>
        <taxon>Bacillati</taxon>
        <taxon>Bacillota</taxon>
        <taxon>Bacilli</taxon>
        <taxon>Lactobacillales</taxon>
        <taxon>Lactobacillaceae</taxon>
        <taxon>Lactobacillus</taxon>
    </lineage>
</organism>
<keyword evidence="5 6" id="KW-0717">Septation</keyword>
<evidence type="ECO:0000256" key="1">
    <source>
        <dbReference type="ARBA" id="ARBA00022692"/>
    </source>
</evidence>
<dbReference type="HAMAP" id="MF_00728">
    <property type="entry name" value="EzrA"/>
    <property type="match status" value="1"/>
</dbReference>
<dbReference type="AlphaFoldDB" id="A0A948X3M0"/>
<proteinExistence type="inferred from homology"/>
<comment type="similarity">
    <text evidence="6">Belongs to the EzrA family.</text>
</comment>
<comment type="function">
    <text evidence="6">Negative regulator of FtsZ ring formation; modulates the frequency and position of FtsZ ring formation. Inhibits FtsZ ring formation at polar sites. Interacts either with FtsZ or with one of its binding partners to promote depolymerization.</text>
</comment>
<dbReference type="Pfam" id="PF06160">
    <property type="entry name" value="EzrA"/>
    <property type="match status" value="1"/>
</dbReference>
<dbReference type="Proteomes" id="UP000777303">
    <property type="component" value="Unassembled WGS sequence"/>
</dbReference>
<evidence type="ECO:0000256" key="7">
    <source>
        <dbReference type="SAM" id="Phobius"/>
    </source>
</evidence>
<comment type="subcellular location">
    <subcellularLocation>
        <location evidence="6">Cell membrane</location>
        <topology evidence="6">Single-pass membrane protein</topology>
    </subcellularLocation>
    <text evidence="6">Colocalized with FtsZ to the nascent septal site.</text>
</comment>
<sequence length="572" mass="65860">MLYQALIAIIIIALILYLIMILMQRNLVKRIQKLNSRENSLTRLPIDRKIDTIKKMKLSGSSLATLDKWTKEYDDLHANSFKQIDDYLSTAHHATTKFRFITARSQINHAVQAMDTLETSLKKIADGLQSIQVDQTDSTKELKQLTDDYHRARKQVLVKSFTYGATLDKLEKMLAEIERNLTQINELTKDGDYQEAKRAISKASTKNKDLQQLIKEIPALVNEQTNEFTAQLAELKAGYREMSENHFQFMDIDIPAKIRELDELLAKAKQQLVDLHLEEATALNHEIADAIDQLYAVMEREYSAKAEVNKQMPYILSFIEHASRQNHTLKVELNRLSQSYDLNNNEIGKAKQLAQQIEDIKQQYETDKQEITNGNPVYTNIQEDLRAMESHLTEIEKAQKEINDSTAKLRHAEEVAVDSVQQFEQELYNVKRTVERQNLPGLASDYLDFFFMVADEIDKLNADLDQTRVNMDDITKQLIMTQEDLNSLKEKSNDLIDSALLTEQLLQYANRYRHSHPDVQAAINQAAELFNKKYSYKTAVDVLATALDKVEPGAYQKVEKSYFDNKDGNMIL</sequence>
<feature type="transmembrane region" description="Helical" evidence="7">
    <location>
        <begin position="6"/>
        <end position="23"/>
    </location>
</feature>
<accession>A0A948X3M0</accession>
<keyword evidence="2 6" id="KW-1133">Transmembrane helix</keyword>
<reference evidence="8" key="2">
    <citation type="submission" date="2021-04" db="EMBL/GenBank/DDBJ databases">
        <authorList>
            <person name="Gilroy R."/>
        </authorList>
    </citation>
    <scope>NUCLEOTIDE SEQUENCE</scope>
    <source>
        <strain evidence="8">F6-6636</strain>
    </source>
</reference>
<keyword evidence="6" id="KW-1003">Cell membrane</keyword>
<feature type="coiled-coil region" evidence="6">
    <location>
        <begin position="167"/>
        <end position="213"/>
    </location>
</feature>
<dbReference type="GO" id="GO:0005940">
    <property type="term" value="C:septin ring"/>
    <property type="evidence" value="ECO:0007669"/>
    <property type="project" value="InterPro"/>
</dbReference>